<reference evidence="1" key="1">
    <citation type="journal article" date="2014" name="Int. J. Syst. Evol. Microbiol.">
        <title>Complete genome of a new Firmicutes species belonging to the dominant human colonic microbiota ('Ruminococcus bicirculans') reveals two chromosomes and a selective capacity to utilize plant glucans.</title>
        <authorList>
            <consortium name="NISC Comparative Sequencing Program"/>
            <person name="Wegmann U."/>
            <person name="Louis P."/>
            <person name="Goesmann A."/>
            <person name="Henrissat B."/>
            <person name="Duncan S.H."/>
            <person name="Flint H.J."/>
        </authorList>
    </citation>
    <scope>NUCLEOTIDE SEQUENCE</scope>
    <source>
        <strain evidence="1">CGMCC 1.15644</strain>
    </source>
</reference>
<dbReference type="OrthoDB" id="768914at2"/>
<evidence type="ECO:0000313" key="2">
    <source>
        <dbReference type="EMBL" id="TCO22576.1"/>
    </source>
</evidence>
<dbReference type="EMBL" id="SLWO01000006">
    <property type="protein sequence ID" value="TCO22576.1"/>
    <property type="molecule type" value="Genomic_DNA"/>
</dbReference>
<organism evidence="2 3">
    <name type="scientific">Pedobacter psychrotolerans</name>
    <dbReference type="NCBI Taxonomy" id="1843235"/>
    <lineage>
        <taxon>Bacteria</taxon>
        <taxon>Pseudomonadati</taxon>
        <taxon>Bacteroidota</taxon>
        <taxon>Sphingobacteriia</taxon>
        <taxon>Sphingobacteriales</taxon>
        <taxon>Sphingobacteriaceae</taxon>
        <taxon>Pedobacter</taxon>
    </lineage>
</organism>
<gene>
    <name evidence="2" type="ORF">EV200_106218</name>
    <name evidence="1" type="ORF">GCM10011413_35110</name>
</gene>
<sequence>MTEDKRQQAIKLLKQGLETVEQREYTEIAEIPMKDENTFEMKYSFVHDGIEGICTIVGQSQTVESTTGEEELKITLLSQFDEDSLHYNSMTAKEQVDNDLINVEEYLHRHINEG</sequence>
<keyword evidence="4" id="KW-1185">Reference proteome</keyword>
<accession>A0A4R2H7U1</accession>
<comment type="caution">
    <text evidence="2">The sequence shown here is derived from an EMBL/GenBank/DDBJ whole genome shotgun (WGS) entry which is preliminary data.</text>
</comment>
<name>A0A4R2H7U1_9SPHI</name>
<dbReference type="AlphaFoldDB" id="A0A4R2H7U1"/>
<proteinExistence type="predicted"/>
<dbReference type="Proteomes" id="UP000295684">
    <property type="component" value="Unassembled WGS sequence"/>
</dbReference>
<dbReference type="RefSeq" id="WP_132534525.1">
    <property type="nucleotide sequence ID" value="NZ_BMJO01000006.1"/>
</dbReference>
<reference evidence="1" key="4">
    <citation type="submission" date="2024-05" db="EMBL/GenBank/DDBJ databases">
        <authorList>
            <person name="Sun Q."/>
            <person name="Zhou Y."/>
        </authorList>
    </citation>
    <scope>NUCLEOTIDE SEQUENCE</scope>
    <source>
        <strain evidence="1">CGMCC 1.15644</strain>
    </source>
</reference>
<dbReference type="EMBL" id="BMJO01000006">
    <property type="protein sequence ID" value="GGE65618.1"/>
    <property type="molecule type" value="Genomic_DNA"/>
</dbReference>
<evidence type="ECO:0000313" key="4">
    <source>
        <dbReference type="Proteomes" id="UP000622648"/>
    </source>
</evidence>
<reference evidence="2 3" key="3">
    <citation type="submission" date="2019-03" db="EMBL/GenBank/DDBJ databases">
        <title>Genomic Encyclopedia of Type Strains, Phase IV (KMG-IV): sequencing the most valuable type-strain genomes for metagenomic binning, comparative biology and taxonomic classification.</title>
        <authorList>
            <person name="Goeker M."/>
        </authorList>
    </citation>
    <scope>NUCLEOTIDE SEQUENCE [LARGE SCALE GENOMIC DNA]</scope>
    <source>
        <strain evidence="2 3">DSM 103236</strain>
    </source>
</reference>
<evidence type="ECO:0000313" key="3">
    <source>
        <dbReference type="Proteomes" id="UP000295684"/>
    </source>
</evidence>
<reference evidence="4" key="2">
    <citation type="journal article" date="2019" name="Int. J. Syst. Evol. Microbiol.">
        <title>The Global Catalogue of Microorganisms (GCM) 10K type strain sequencing project: providing services to taxonomists for standard genome sequencing and annotation.</title>
        <authorList>
            <consortium name="The Broad Institute Genomics Platform"/>
            <consortium name="The Broad Institute Genome Sequencing Center for Infectious Disease"/>
            <person name="Wu L."/>
            <person name="Ma J."/>
        </authorList>
    </citation>
    <scope>NUCLEOTIDE SEQUENCE [LARGE SCALE GENOMIC DNA]</scope>
    <source>
        <strain evidence="4">CGMCC 1.15644</strain>
    </source>
</reference>
<dbReference type="Proteomes" id="UP000622648">
    <property type="component" value="Unassembled WGS sequence"/>
</dbReference>
<evidence type="ECO:0000313" key="1">
    <source>
        <dbReference type="EMBL" id="GGE65618.1"/>
    </source>
</evidence>
<protein>
    <submittedName>
        <fullName evidence="2">Uncharacterized protein</fullName>
    </submittedName>
</protein>